<comment type="similarity">
    <text evidence="1">Belongs to the short-chain dehydrogenases/reductases (SDR) family.</text>
</comment>
<dbReference type="PANTHER" id="PTHR43477">
    <property type="entry name" value="DIHYDROANTICAPSIN 7-DEHYDROGENASE"/>
    <property type="match status" value="1"/>
</dbReference>
<protein>
    <submittedName>
        <fullName evidence="3">Cyclopentanol dehydrogenase</fullName>
    </submittedName>
</protein>
<dbReference type="Gene3D" id="3.40.50.720">
    <property type="entry name" value="NAD(P)-binding Rossmann-like Domain"/>
    <property type="match status" value="1"/>
</dbReference>
<dbReference type="RefSeq" id="WP_116220596.1">
    <property type="nucleotide sequence ID" value="NZ_CP038196.1"/>
</dbReference>
<dbReference type="PANTHER" id="PTHR43477:SF1">
    <property type="entry name" value="DIHYDROANTICAPSIN 7-DEHYDROGENASE"/>
    <property type="match status" value="1"/>
</dbReference>
<proteinExistence type="inferred from homology"/>
<comment type="caution">
    <text evidence="3">The sequence shown here is derived from an EMBL/GenBank/DDBJ whole genome shotgun (WGS) entry which is preliminary data.</text>
</comment>
<dbReference type="PRINTS" id="PR00081">
    <property type="entry name" value="GDHRDH"/>
</dbReference>
<dbReference type="SUPFAM" id="SSF51735">
    <property type="entry name" value="NAD(P)-binding Rossmann-fold domains"/>
    <property type="match status" value="1"/>
</dbReference>
<dbReference type="AlphaFoldDB" id="A0A3D9XQF2"/>
<evidence type="ECO:0000256" key="1">
    <source>
        <dbReference type="ARBA" id="ARBA00006484"/>
    </source>
</evidence>
<accession>A0A3D9XQF2</accession>
<dbReference type="Pfam" id="PF13561">
    <property type="entry name" value="adh_short_C2"/>
    <property type="match status" value="1"/>
</dbReference>
<evidence type="ECO:0000313" key="3">
    <source>
        <dbReference type="EMBL" id="REF71931.1"/>
    </source>
</evidence>
<dbReference type="NCBIfam" id="NF005559">
    <property type="entry name" value="PRK07231.1"/>
    <property type="match status" value="1"/>
</dbReference>
<evidence type="ECO:0000256" key="2">
    <source>
        <dbReference type="ARBA" id="ARBA00023002"/>
    </source>
</evidence>
<dbReference type="InterPro" id="IPR051122">
    <property type="entry name" value="SDR_DHRS6-like"/>
</dbReference>
<gene>
    <name evidence="3" type="ORF">BDD41_0395</name>
</gene>
<reference evidence="3 4" key="1">
    <citation type="submission" date="2018-08" db="EMBL/GenBank/DDBJ databases">
        <title>Genomic Encyclopedia of Archaeal and Bacterial Type Strains, Phase II (KMG-II): from individual species to whole genera.</title>
        <authorList>
            <person name="Goeker M."/>
        </authorList>
    </citation>
    <scope>NUCLEOTIDE SEQUENCE [LARGE SCALE GENOMIC DNA]</scope>
    <source>
        <strain evidence="3 4">DSM 17099</strain>
    </source>
</reference>
<sequence>MDRVKGKTVLITGAGSGMGAASARLLADEGANVLVTDIRGDAAETVAAGIRDRGGEAQGQVLDVTRPDQWQAAVERALALWGGIDVLVNNAGLPGEPISWEEATLEGLNRMMALNMDSQFLGIKAVTPHMKPGSSIVNFSSIAGLVCFPNLHPGYGASKGANRLLSKCAAVDFAARGIRVNSVHPGLIRTPQSEYLFDDPAVVEAVLARIPLGRPGAPEDVAKVVLFLASDDSAYMTGAELVVDGGYTAI</sequence>
<organism evidence="3 4">
    <name type="scientific">Paracoccus versutus</name>
    <name type="common">Thiobacillus versutus</name>
    <dbReference type="NCBI Taxonomy" id="34007"/>
    <lineage>
        <taxon>Bacteria</taxon>
        <taxon>Pseudomonadati</taxon>
        <taxon>Pseudomonadota</taxon>
        <taxon>Alphaproteobacteria</taxon>
        <taxon>Rhodobacterales</taxon>
        <taxon>Paracoccaceae</taxon>
        <taxon>Paracoccus</taxon>
    </lineage>
</organism>
<keyword evidence="2" id="KW-0560">Oxidoreductase</keyword>
<name>A0A3D9XQF2_PARVE</name>
<dbReference type="PRINTS" id="PR00080">
    <property type="entry name" value="SDRFAMILY"/>
</dbReference>
<dbReference type="InterPro" id="IPR002347">
    <property type="entry name" value="SDR_fam"/>
</dbReference>
<evidence type="ECO:0000313" key="4">
    <source>
        <dbReference type="Proteomes" id="UP000256941"/>
    </source>
</evidence>
<dbReference type="EMBL" id="QTUJ01000001">
    <property type="protein sequence ID" value="REF71931.1"/>
    <property type="molecule type" value="Genomic_DNA"/>
</dbReference>
<dbReference type="InterPro" id="IPR036291">
    <property type="entry name" value="NAD(P)-bd_dom_sf"/>
</dbReference>
<dbReference type="FunFam" id="3.40.50.720:FF:000084">
    <property type="entry name" value="Short-chain dehydrogenase reductase"/>
    <property type="match status" value="1"/>
</dbReference>
<dbReference type="Proteomes" id="UP000256941">
    <property type="component" value="Unassembled WGS sequence"/>
</dbReference>
<dbReference type="GO" id="GO:0016491">
    <property type="term" value="F:oxidoreductase activity"/>
    <property type="evidence" value="ECO:0007669"/>
    <property type="project" value="UniProtKB-KW"/>
</dbReference>